<feature type="transmembrane region" description="Helical" evidence="2">
    <location>
        <begin position="244"/>
        <end position="264"/>
    </location>
</feature>
<keyword evidence="3" id="KW-0560">Oxidoreductase</keyword>
<dbReference type="EMBL" id="JGYX01000004">
    <property type="protein sequence ID" value="KFI60640.1"/>
    <property type="molecule type" value="Genomic_DNA"/>
</dbReference>
<dbReference type="eggNOG" id="COG3247">
    <property type="taxonomic scope" value="Bacteria"/>
</dbReference>
<keyword evidence="2" id="KW-0472">Membrane</keyword>
<accession>A0A087APE0</accession>
<comment type="caution">
    <text evidence="3">The sequence shown here is derived from an EMBL/GenBank/DDBJ whole genome shotgun (WGS) entry which is preliminary data.</text>
</comment>
<feature type="region of interest" description="Disordered" evidence="1">
    <location>
        <begin position="1"/>
        <end position="40"/>
    </location>
</feature>
<dbReference type="RefSeq" id="WP_033507748.1">
    <property type="nucleotide sequence ID" value="NZ_JGYX01000004.1"/>
</dbReference>
<dbReference type="OrthoDB" id="3238356at2"/>
<sequence length="273" mass="28517">MSDQNVNGPDSNGQQPGSQPEYGAYAPNAGNPNAAGDGYGDNNQYYAQYTQYTYTQGGAPNDGGYQGYSGGPYGQPGPGHPGDPFKLFEQMLPQQAKNAVRALYGVIGVAAVVLGLALLLWPSHTLVIAAVLLGIYFVVSGVIRIVSSIVELGLPAGWRVLNVFVGILLSIGGVVVLKNAALSGTTMLVMITLVVGIGWIIEGVTALLESWKLPQSGWSVLYAIVSVIAGLIVLFAPLSSAMWLMVFGGIALIVMGVASVVRAFSFGRTPKAR</sequence>
<keyword evidence="2" id="KW-0812">Transmembrane</keyword>
<reference evidence="3 4" key="1">
    <citation type="submission" date="2014-03" db="EMBL/GenBank/DDBJ databases">
        <title>Genomics of Bifidobacteria.</title>
        <authorList>
            <person name="Ventura M."/>
            <person name="Milani C."/>
            <person name="Lugli G.A."/>
        </authorList>
    </citation>
    <scope>NUCLEOTIDE SEQUENCE [LARGE SCALE GENOMIC DNA]</scope>
    <source>
        <strain evidence="3 4">LMG 11586</strain>
    </source>
</reference>
<evidence type="ECO:0000256" key="2">
    <source>
        <dbReference type="SAM" id="Phobius"/>
    </source>
</evidence>
<evidence type="ECO:0000313" key="4">
    <source>
        <dbReference type="Proteomes" id="UP000029046"/>
    </source>
</evidence>
<dbReference type="Pfam" id="PF03729">
    <property type="entry name" value="DUF308"/>
    <property type="match status" value="2"/>
</dbReference>
<dbReference type="PANTHER" id="PTHR34989">
    <property type="entry name" value="PROTEIN HDED"/>
    <property type="match status" value="1"/>
</dbReference>
<feature type="transmembrane region" description="Helical" evidence="2">
    <location>
        <begin position="127"/>
        <end position="146"/>
    </location>
</feature>
<dbReference type="GO" id="GO:0005886">
    <property type="term" value="C:plasma membrane"/>
    <property type="evidence" value="ECO:0007669"/>
    <property type="project" value="TreeGrafter"/>
</dbReference>
<feature type="transmembrane region" description="Helical" evidence="2">
    <location>
        <begin position="220"/>
        <end position="238"/>
    </location>
</feature>
<feature type="transmembrane region" description="Helical" evidence="2">
    <location>
        <begin position="102"/>
        <end position="121"/>
    </location>
</feature>
<protein>
    <submittedName>
        <fullName evidence="3">Brp/Blh family beta-carotene 15,15'-monooxygenase</fullName>
    </submittedName>
</protein>
<evidence type="ECO:0000256" key="1">
    <source>
        <dbReference type="SAM" id="MobiDB-lite"/>
    </source>
</evidence>
<dbReference type="InterPro" id="IPR005325">
    <property type="entry name" value="DUF308_memb"/>
</dbReference>
<name>A0A087APE0_9BIFI</name>
<proteinExistence type="predicted"/>
<dbReference type="PANTHER" id="PTHR34989:SF1">
    <property type="entry name" value="PROTEIN HDED"/>
    <property type="match status" value="1"/>
</dbReference>
<keyword evidence="4" id="KW-1185">Reference proteome</keyword>
<evidence type="ECO:0000313" key="3">
    <source>
        <dbReference type="EMBL" id="KFI60640.1"/>
    </source>
</evidence>
<keyword evidence="2" id="KW-1133">Transmembrane helix</keyword>
<gene>
    <name evidence="3" type="ORF">BIGA_1396</name>
</gene>
<feature type="transmembrane region" description="Helical" evidence="2">
    <location>
        <begin position="187"/>
        <end position="208"/>
    </location>
</feature>
<dbReference type="Proteomes" id="UP000029046">
    <property type="component" value="Unassembled WGS sequence"/>
</dbReference>
<dbReference type="GO" id="GO:0004497">
    <property type="term" value="F:monooxygenase activity"/>
    <property type="evidence" value="ECO:0007669"/>
    <property type="project" value="UniProtKB-KW"/>
</dbReference>
<dbReference type="AlphaFoldDB" id="A0A087APE0"/>
<feature type="compositionally biased region" description="Low complexity" evidence="1">
    <location>
        <begin position="23"/>
        <end position="40"/>
    </location>
</feature>
<keyword evidence="3" id="KW-0503">Monooxygenase</keyword>
<organism evidence="3 4">
    <name type="scientific">Bifidobacterium pullorum subsp. gallinarum</name>
    <dbReference type="NCBI Taxonomy" id="78344"/>
    <lineage>
        <taxon>Bacteria</taxon>
        <taxon>Bacillati</taxon>
        <taxon>Actinomycetota</taxon>
        <taxon>Actinomycetes</taxon>
        <taxon>Bifidobacteriales</taxon>
        <taxon>Bifidobacteriaceae</taxon>
        <taxon>Bifidobacterium</taxon>
    </lineage>
</organism>
<feature type="compositionally biased region" description="Polar residues" evidence="1">
    <location>
        <begin position="1"/>
        <end position="18"/>
    </location>
</feature>
<dbReference type="InterPro" id="IPR052712">
    <property type="entry name" value="Acid_resist_chaperone_HdeD"/>
</dbReference>
<feature type="transmembrane region" description="Helical" evidence="2">
    <location>
        <begin position="158"/>
        <end position="181"/>
    </location>
</feature>